<name>A0A971M374_9BACT</name>
<dbReference type="PANTHER" id="PTHR31793:SF27">
    <property type="entry name" value="NOVEL THIOESTERASE SUPERFAMILY DOMAIN AND SAPOSIN A-TYPE DOMAIN CONTAINING PROTEIN (0610012H03RIK)"/>
    <property type="match status" value="1"/>
</dbReference>
<evidence type="ECO:0000313" key="4">
    <source>
        <dbReference type="Proteomes" id="UP000777265"/>
    </source>
</evidence>
<evidence type="ECO:0000313" key="3">
    <source>
        <dbReference type="EMBL" id="NLW34316.1"/>
    </source>
</evidence>
<dbReference type="InterPro" id="IPR050563">
    <property type="entry name" value="4-hydroxybenzoyl-CoA_TE"/>
</dbReference>
<evidence type="ECO:0000256" key="2">
    <source>
        <dbReference type="ARBA" id="ARBA00022801"/>
    </source>
</evidence>
<sequence>MDQSRDSGRNETLDYVDTPIRVRYADTDTMHVVYYGTYPVYFEVGRAEYMRTKGFTYREFESTGYHLVVVSMEAKYHGSAAYDDLLTVRTRISELKSRGLTFHYEVYRDGSLIVEGKTKHICTNSDKKTVVMPSPLLDLLRDVCSQ</sequence>
<dbReference type="GO" id="GO:0047617">
    <property type="term" value="F:fatty acyl-CoA hydrolase activity"/>
    <property type="evidence" value="ECO:0007669"/>
    <property type="project" value="TreeGrafter"/>
</dbReference>
<evidence type="ECO:0000256" key="1">
    <source>
        <dbReference type="ARBA" id="ARBA00005953"/>
    </source>
</evidence>
<accession>A0A971M374</accession>
<comment type="similarity">
    <text evidence="1">Belongs to the 4-hydroxybenzoyl-CoA thioesterase family.</text>
</comment>
<dbReference type="EMBL" id="JAAYEE010000039">
    <property type="protein sequence ID" value="NLW34316.1"/>
    <property type="molecule type" value="Genomic_DNA"/>
</dbReference>
<keyword evidence="2" id="KW-0378">Hydrolase</keyword>
<gene>
    <name evidence="3" type="ORF">GXY80_02375</name>
</gene>
<dbReference type="PIRSF" id="PIRSF003230">
    <property type="entry name" value="YbgC"/>
    <property type="match status" value="1"/>
</dbReference>
<dbReference type="PANTHER" id="PTHR31793">
    <property type="entry name" value="4-HYDROXYBENZOYL-COA THIOESTERASE FAMILY MEMBER"/>
    <property type="match status" value="1"/>
</dbReference>
<dbReference type="Pfam" id="PF13279">
    <property type="entry name" value="4HBT_2"/>
    <property type="match status" value="1"/>
</dbReference>
<reference evidence="3" key="1">
    <citation type="journal article" date="2020" name="Biotechnol. Biofuels">
        <title>New insights from the biogas microbiome by comprehensive genome-resolved metagenomics of nearly 1600 species originating from multiple anaerobic digesters.</title>
        <authorList>
            <person name="Campanaro S."/>
            <person name="Treu L."/>
            <person name="Rodriguez-R L.M."/>
            <person name="Kovalovszki A."/>
            <person name="Ziels R.M."/>
            <person name="Maus I."/>
            <person name="Zhu X."/>
            <person name="Kougias P.G."/>
            <person name="Basile A."/>
            <person name="Luo G."/>
            <person name="Schluter A."/>
            <person name="Konstantinidis K.T."/>
            <person name="Angelidaki I."/>
        </authorList>
    </citation>
    <scope>NUCLEOTIDE SEQUENCE</scope>
    <source>
        <strain evidence="3">AS06rmzACSIP_7</strain>
    </source>
</reference>
<proteinExistence type="inferred from homology"/>
<dbReference type="AlphaFoldDB" id="A0A971M374"/>
<organism evidence="3 4">
    <name type="scientific">Syntrophorhabdus aromaticivorans</name>
    <dbReference type="NCBI Taxonomy" id="328301"/>
    <lineage>
        <taxon>Bacteria</taxon>
        <taxon>Pseudomonadati</taxon>
        <taxon>Thermodesulfobacteriota</taxon>
        <taxon>Syntrophorhabdia</taxon>
        <taxon>Syntrophorhabdales</taxon>
        <taxon>Syntrophorhabdaceae</taxon>
        <taxon>Syntrophorhabdus</taxon>
    </lineage>
</organism>
<dbReference type="CDD" id="cd00586">
    <property type="entry name" value="4HBT"/>
    <property type="match status" value="1"/>
</dbReference>
<dbReference type="InterPro" id="IPR006684">
    <property type="entry name" value="YbgC/YbaW"/>
</dbReference>
<dbReference type="NCBIfam" id="TIGR00051">
    <property type="entry name" value="YbgC/FadM family acyl-CoA thioesterase"/>
    <property type="match status" value="1"/>
</dbReference>
<comment type="caution">
    <text evidence="3">The sequence shown here is derived from an EMBL/GenBank/DDBJ whole genome shotgun (WGS) entry which is preliminary data.</text>
</comment>
<dbReference type="Proteomes" id="UP000777265">
    <property type="component" value="Unassembled WGS sequence"/>
</dbReference>
<dbReference type="InterPro" id="IPR029069">
    <property type="entry name" value="HotDog_dom_sf"/>
</dbReference>
<reference evidence="3" key="2">
    <citation type="submission" date="2020-01" db="EMBL/GenBank/DDBJ databases">
        <authorList>
            <person name="Campanaro S."/>
        </authorList>
    </citation>
    <scope>NUCLEOTIDE SEQUENCE</scope>
    <source>
        <strain evidence="3">AS06rmzACSIP_7</strain>
    </source>
</reference>
<dbReference type="SUPFAM" id="SSF54637">
    <property type="entry name" value="Thioesterase/thiol ester dehydrase-isomerase"/>
    <property type="match status" value="1"/>
</dbReference>
<protein>
    <submittedName>
        <fullName evidence="3">Acyl-CoA thioesterase</fullName>
    </submittedName>
</protein>
<dbReference type="Gene3D" id="3.10.129.10">
    <property type="entry name" value="Hotdog Thioesterase"/>
    <property type="match status" value="1"/>
</dbReference>